<dbReference type="InterPro" id="IPR053143">
    <property type="entry name" value="Arylsulfate_ST"/>
</dbReference>
<evidence type="ECO:0008006" key="4">
    <source>
        <dbReference type="Google" id="ProtNLM"/>
    </source>
</evidence>
<dbReference type="Pfam" id="PF14269">
    <property type="entry name" value="Arylsulfotran_2"/>
    <property type="match status" value="1"/>
</dbReference>
<dbReference type="eggNOG" id="COG1520">
    <property type="taxonomic scope" value="Bacteria"/>
</dbReference>
<protein>
    <recommendedName>
        <fullName evidence="4">Arylsulfotransferase</fullName>
    </recommendedName>
</protein>
<evidence type="ECO:0000313" key="2">
    <source>
        <dbReference type="EMBL" id="KEZ76024.1"/>
    </source>
</evidence>
<organism evidence="2 3">
    <name type="scientific">Salinisphaera hydrothermalis (strain C41B8)</name>
    <dbReference type="NCBI Taxonomy" id="1304275"/>
    <lineage>
        <taxon>Bacteria</taxon>
        <taxon>Pseudomonadati</taxon>
        <taxon>Pseudomonadota</taxon>
        <taxon>Gammaproteobacteria</taxon>
        <taxon>Salinisphaerales</taxon>
        <taxon>Salinisphaeraceae</taxon>
        <taxon>Salinisphaera</taxon>
    </lineage>
</organism>
<dbReference type="InterPro" id="IPR039535">
    <property type="entry name" value="ASST-like"/>
</dbReference>
<gene>
    <name evidence="2" type="ORF">C41B8_17049</name>
</gene>
<dbReference type="OrthoDB" id="264813at2"/>
<dbReference type="InterPro" id="IPR015943">
    <property type="entry name" value="WD40/YVTN_repeat-like_dom_sf"/>
</dbReference>
<dbReference type="SUPFAM" id="SSF63829">
    <property type="entry name" value="Calcium-dependent phosphotriesterase"/>
    <property type="match status" value="1"/>
</dbReference>
<dbReference type="RefSeq" id="WP_051883716.1">
    <property type="nucleotide sequence ID" value="NZ_APNK01000042.1"/>
</dbReference>
<dbReference type="EMBL" id="APNK01000042">
    <property type="protein sequence ID" value="KEZ76024.1"/>
    <property type="molecule type" value="Genomic_DNA"/>
</dbReference>
<evidence type="ECO:0000313" key="3">
    <source>
        <dbReference type="Proteomes" id="UP000028302"/>
    </source>
</evidence>
<dbReference type="Gene3D" id="2.130.10.10">
    <property type="entry name" value="YVTN repeat-like/Quinoprotein amine dehydrogenase"/>
    <property type="match status" value="1"/>
</dbReference>
<dbReference type="Proteomes" id="UP000028302">
    <property type="component" value="Unassembled WGS sequence"/>
</dbReference>
<sequence>MDKTDRIGFAGFFIACLFLAFLVGSYVILARVFPYQYFDDAYKAFHAVVEQRSVSNRYSQTDQWRPARTDKRRVTIYDPKRAYNGYTLYTSAGGSYAALIDMKGQEVHRWSLPYSKVWQKTPEGHDAQSDRLIYWTKAVMYPNGDLVATYISAADTPWGYGLVKLDTDSNVIWKYHGATHHDIDITPDGRVLAISNAFSSQVLPEFPNLAKPHLEDFLVVLNGKTGKPIKKISLLNAYYNSRYRPLLETAPSQYLEDPLHTNNVQYIGAKLAESFAPAHGQAEQALMSFRTPSTVGLIDIKSGQITWMARGPWLAQHSPRVLANGHFNVFDNYGHFRQGNASRLLEIDPKTLGIVWRYHGTPQHPLQSRIRSEIQQLPNGNRLVTESDGGRLFELTPDGTIVWQFINPVRGGDHDQYIPVICSGHRIKPDRLTSAFRSELEKQ</sequence>
<dbReference type="PANTHER" id="PTHR35340:SF5">
    <property type="entry name" value="ASST-DOMAIN-CONTAINING PROTEIN"/>
    <property type="match status" value="1"/>
</dbReference>
<keyword evidence="1" id="KW-1133">Transmembrane helix</keyword>
<dbReference type="PANTHER" id="PTHR35340">
    <property type="entry name" value="PQQ ENZYME REPEAT PROTEIN-RELATED"/>
    <property type="match status" value="1"/>
</dbReference>
<feature type="transmembrane region" description="Helical" evidence="1">
    <location>
        <begin position="7"/>
        <end position="29"/>
    </location>
</feature>
<reference evidence="2 3" key="1">
    <citation type="submission" date="2013-03" db="EMBL/GenBank/DDBJ databases">
        <title>Salinisphaera hydrothermalis C41B8 Genome Sequencing.</title>
        <authorList>
            <person name="Li C."/>
            <person name="Lai Q."/>
            <person name="Shao Z."/>
        </authorList>
    </citation>
    <scope>NUCLEOTIDE SEQUENCE [LARGE SCALE GENOMIC DNA]</scope>
    <source>
        <strain evidence="2 3">C41B8</strain>
    </source>
</reference>
<proteinExistence type="predicted"/>
<keyword evidence="1" id="KW-0472">Membrane</keyword>
<dbReference type="STRING" id="1304275.C41B8_17049"/>
<keyword evidence="1" id="KW-0812">Transmembrane</keyword>
<accession>A0A084IH40</accession>
<comment type="caution">
    <text evidence="2">The sequence shown here is derived from an EMBL/GenBank/DDBJ whole genome shotgun (WGS) entry which is preliminary data.</text>
</comment>
<name>A0A084IH40_SALHC</name>
<dbReference type="AlphaFoldDB" id="A0A084IH40"/>
<evidence type="ECO:0000256" key="1">
    <source>
        <dbReference type="SAM" id="Phobius"/>
    </source>
</evidence>
<keyword evidence="3" id="KW-1185">Reference proteome</keyword>